<proteinExistence type="inferred from homology"/>
<comment type="subunit">
    <text evidence="4">Part of the 50S ribosomal subunit.</text>
</comment>
<name>A0A087RXN0_9ARCH</name>
<organism evidence="6 7">
    <name type="scientific">Marine Group I thaumarchaeote SCGC AAA799-P11</name>
    <dbReference type="NCBI Taxonomy" id="1502295"/>
    <lineage>
        <taxon>Archaea</taxon>
        <taxon>Nitrososphaerota</taxon>
        <taxon>Marine Group I</taxon>
    </lineage>
</organism>
<keyword evidence="2 4" id="KW-0689">Ribosomal protein</keyword>
<comment type="function">
    <text evidence="4">One of two assembly initiator proteins, it binds directly to the 5'-end of the 23S rRNA, where it nucleates assembly of the 50S subunit.</text>
</comment>
<dbReference type="GO" id="GO:0015934">
    <property type="term" value="C:large ribosomal subunit"/>
    <property type="evidence" value="ECO:0007669"/>
    <property type="project" value="UniProtKB-UniRule"/>
</dbReference>
<dbReference type="HAMAP" id="MF_01326_A">
    <property type="entry name" value="Ribosomal_uL24_A"/>
    <property type="match status" value="1"/>
</dbReference>
<evidence type="ECO:0000256" key="4">
    <source>
        <dbReference type="HAMAP-Rule" id="MF_01326"/>
    </source>
</evidence>
<accession>A0A087RXN0</accession>
<comment type="caution">
    <text evidence="6">The sequence shown here is derived from an EMBL/GenBank/DDBJ whole genome shotgun (WGS) entry which is preliminary data.</text>
</comment>
<feature type="compositionally biased region" description="Basic and acidic residues" evidence="5">
    <location>
        <begin position="103"/>
        <end position="165"/>
    </location>
</feature>
<evidence type="ECO:0000256" key="5">
    <source>
        <dbReference type="SAM" id="MobiDB-lite"/>
    </source>
</evidence>
<dbReference type="SUPFAM" id="SSF50104">
    <property type="entry name" value="Translation proteins SH3-like domain"/>
    <property type="match status" value="1"/>
</dbReference>
<dbReference type="InterPro" id="IPR041988">
    <property type="entry name" value="Ribosomal_uL24_KOW"/>
</dbReference>
<protein>
    <recommendedName>
        <fullName evidence="4">Large ribosomal subunit protein uL24</fullName>
    </recommendedName>
</protein>
<dbReference type="GO" id="GO:0019843">
    <property type="term" value="F:rRNA binding"/>
    <property type="evidence" value="ECO:0007669"/>
    <property type="project" value="UniProtKB-UniRule"/>
</dbReference>
<dbReference type="PATRIC" id="fig|1502295.3.peg.1112"/>
<keyword evidence="7" id="KW-1185">Reference proteome</keyword>
<sequence length="165" mass="18586">MKPTKMRNKMIYRASYQTKSKQLGSALSKDLHKKYGKRSVRVIEGDSVTILRGEFKGVDGKVAEVSTDKSSVAIEGVKKEKTKGDKFDVFIHTSNLLVTSLNTDDKWRMAKLEGKDPRKQPKEAPKPAAKAEEKPAKEAPKKETPKEDPKETKVEKKAEKKEDEN</sequence>
<dbReference type="Gene3D" id="2.30.30.30">
    <property type="match status" value="1"/>
</dbReference>
<dbReference type="Pfam" id="PF16906">
    <property type="entry name" value="Ribosomal_L26"/>
    <property type="match status" value="1"/>
</dbReference>
<feature type="region of interest" description="Disordered" evidence="5">
    <location>
        <begin position="102"/>
        <end position="165"/>
    </location>
</feature>
<keyword evidence="3 4" id="KW-0687">Ribonucleoprotein</keyword>
<keyword evidence="4" id="KW-0694">RNA-binding</keyword>
<dbReference type="Proteomes" id="UP000029387">
    <property type="component" value="Unassembled WGS sequence"/>
</dbReference>
<comment type="function">
    <text evidence="4">Located at the polypeptide exit tunnel on the outside of the subunit.</text>
</comment>
<dbReference type="PROSITE" id="PS01108">
    <property type="entry name" value="RIBOSOMAL_L24"/>
    <property type="match status" value="1"/>
</dbReference>
<dbReference type="NCBIfam" id="TIGR01080">
    <property type="entry name" value="rplX_A_E"/>
    <property type="match status" value="1"/>
</dbReference>
<dbReference type="InterPro" id="IPR014722">
    <property type="entry name" value="Rib_uL2_dom2"/>
</dbReference>
<dbReference type="AlphaFoldDB" id="A0A087RXN0"/>
<reference evidence="6 7" key="1">
    <citation type="submission" date="2014-06" db="EMBL/GenBank/DDBJ databases">
        <authorList>
            <person name="Ngugi D.K."/>
            <person name="Blom J."/>
            <person name="Alam I."/>
            <person name="Rashid M."/>
            <person name="Baalawi W."/>
            <person name="Zhang G."/>
            <person name="Hikmawan T."/>
            <person name="Guan Y."/>
            <person name="Antunes A."/>
            <person name="Siam R."/>
            <person name="El-Dorry H."/>
            <person name="Bajic V."/>
            <person name="Stingl U."/>
        </authorList>
    </citation>
    <scope>NUCLEOTIDE SEQUENCE [LARGE SCALE GENOMIC DNA]</scope>
    <source>
        <strain evidence="6">SCGC AAA799-P11</strain>
    </source>
</reference>
<evidence type="ECO:0000313" key="7">
    <source>
        <dbReference type="Proteomes" id="UP000029387"/>
    </source>
</evidence>
<dbReference type="FunFam" id="2.30.30.30:FF:000108">
    <property type="entry name" value="50S ribosomal protein L24"/>
    <property type="match status" value="1"/>
</dbReference>
<dbReference type="InterPro" id="IPR008991">
    <property type="entry name" value="Translation_prot_SH3-like_sf"/>
</dbReference>
<dbReference type="InterPro" id="IPR005756">
    <property type="entry name" value="Ribosomal_uL24_euk/arc"/>
</dbReference>
<dbReference type="CDD" id="cd06089">
    <property type="entry name" value="KOW_RPL26"/>
    <property type="match status" value="1"/>
</dbReference>
<dbReference type="PANTHER" id="PTHR11143">
    <property type="entry name" value="60S RIBOSOMAL PROTEIN L26 FAMILY MEMBER"/>
    <property type="match status" value="1"/>
</dbReference>
<evidence type="ECO:0000256" key="3">
    <source>
        <dbReference type="ARBA" id="ARBA00023274"/>
    </source>
</evidence>
<keyword evidence="4" id="KW-0699">rRNA-binding</keyword>
<dbReference type="EMBL" id="JOSZ01000020">
    <property type="protein sequence ID" value="KFM18234.1"/>
    <property type="molecule type" value="Genomic_DNA"/>
</dbReference>
<dbReference type="InterPro" id="IPR005825">
    <property type="entry name" value="Ribosomal_uL24_CS"/>
</dbReference>
<evidence type="ECO:0000313" key="6">
    <source>
        <dbReference type="EMBL" id="KFM18234.1"/>
    </source>
</evidence>
<evidence type="ECO:0000256" key="1">
    <source>
        <dbReference type="ARBA" id="ARBA00010618"/>
    </source>
</evidence>
<gene>
    <name evidence="4" type="primary">rpl24</name>
    <name evidence="6" type="ORF">AAA799P11_01151</name>
</gene>
<dbReference type="GO" id="GO:0006412">
    <property type="term" value="P:translation"/>
    <property type="evidence" value="ECO:0007669"/>
    <property type="project" value="UniProtKB-UniRule"/>
</dbReference>
<evidence type="ECO:0000256" key="2">
    <source>
        <dbReference type="ARBA" id="ARBA00022980"/>
    </source>
</evidence>
<dbReference type="GO" id="GO:0003735">
    <property type="term" value="F:structural constituent of ribosome"/>
    <property type="evidence" value="ECO:0007669"/>
    <property type="project" value="UniProtKB-UniRule"/>
</dbReference>
<comment type="similarity">
    <text evidence="1 4">Belongs to the universal ribosomal protein uL24 family.</text>
</comment>